<dbReference type="GO" id="GO:0005829">
    <property type="term" value="C:cytosol"/>
    <property type="evidence" value="ECO:0007669"/>
    <property type="project" value="UniProtKB-ARBA"/>
</dbReference>
<dbReference type="OrthoDB" id="9782252at2"/>
<dbReference type="InterPro" id="IPR011129">
    <property type="entry name" value="CSD"/>
</dbReference>
<dbReference type="GO" id="GO:0003676">
    <property type="term" value="F:nucleic acid binding"/>
    <property type="evidence" value="ECO:0007669"/>
    <property type="project" value="InterPro"/>
</dbReference>
<reference evidence="2 3" key="1">
    <citation type="submission" date="2018-07" db="EMBL/GenBank/DDBJ databases">
        <authorList>
            <person name="Quirk P.G."/>
            <person name="Krulwich T.A."/>
        </authorList>
    </citation>
    <scope>NUCLEOTIDE SEQUENCE [LARGE SCALE GENOMIC DNA]</scope>
    <source>
        <strain evidence="2 3">CC-BB4</strain>
    </source>
</reference>
<dbReference type="SUPFAM" id="SSF50249">
    <property type="entry name" value="Nucleic acid-binding proteins"/>
    <property type="match status" value="1"/>
</dbReference>
<dbReference type="Pfam" id="PF00313">
    <property type="entry name" value="CSD"/>
    <property type="match status" value="1"/>
</dbReference>
<dbReference type="InterPro" id="IPR036567">
    <property type="entry name" value="RHF-like"/>
</dbReference>
<evidence type="ECO:0000313" key="2">
    <source>
        <dbReference type="EMBL" id="AXK82862.1"/>
    </source>
</evidence>
<dbReference type="InterPro" id="IPR012340">
    <property type="entry name" value="NA-bd_OB-fold"/>
</dbReference>
<dbReference type="PROSITE" id="PS51857">
    <property type="entry name" value="CSD_2"/>
    <property type="match status" value="1"/>
</dbReference>
<dbReference type="EMBL" id="CP031417">
    <property type="protein sequence ID" value="AXK82862.1"/>
    <property type="molecule type" value="Genomic_DNA"/>
</dbReference>
<keyword evidence="3" id="KW-1185">Reference proteome</keyword>
<name>A0A346A115_9HYPH</name>
<dbReference type="Gene3D" id="3.30.160.100">
    <property type="entry name" value="Ribosome hibernation promotion factor-like"/>
    <property type="match status" value="1"/>
</dbReference>
<proteinExistence type="predicted"/>
<dbReference type="SMART" id="SM00357">
    <property type="entry name" value="CSP"/>
    <property type="match status" value="1"/>
</dbReference>
<gene>
    <name evidence="2" type="ORF">DW352_21450</name>
</gene>
<sequence length="189" mass="20794">MQTPVQIDFQGMEAKADIRGTIAKHLSLLEERYGRVTAGRVVLKAPGGHHRTGGLFEINIRLSLPEGREVNVGRTASEDERQSDLSFAINDAFKRARRQLEDHSHRLQGKVKTHEAPPIATVKQLDASGEFGFIEASDGHEIYFHRNSVLNGGFDDLKVGARVTFAETMGDKGPQATTVKPMGKHALKV</sequence>
<evidence type="ECO:0000259" key="1">
    <source>
        <dbReference type="PROSITE" id="PS51857"/>
    </source>
</evidence>
<dbReference type="InterPro" id="IPR002059">
    <property type="entry name" value="CSP_DNA-bd"/>
</dbReference>
<feature type="domain" description="CSD" evidence="1">
    <location>
        <begin position="117"/>
        <end position="181"/>
    </location>
</feature>
<dbReference type="Gene3D" id="2.40.50.140">
    <property type="entry name" value="Nucleic acid-binding proteins"/>
    <property type="match status" value="1"/>
</dbReference>
<dbReference type="Proteomes" id="UP000254889">
    <property type="component" value="Chromosome"/>
</dbReference>
<evidence type="ECO:0000313" key="3">
    <source>
        <dbReference type="Proteomes" id="UP000254889"/>
    </source>
</evidence>
<dbReference type="RefSeq" id="WP_115693241.1">
    <property type="nucleotide sequence ID" value="NZ_CP031417.1"/>
</dbReference>
<accession>A0A346A115</accession>
<dbReference type="InterPro" id="IPR003489">
    <property type="entry name" value="RHF/RaiA"/>
</dbReference>
<dbReference type="AlphaFoldDB" id="A0A346A115"/>
<protein>
    <submittedName>
        <fullName evidence="2">HPF/RaiA family ribosome-associated protein</fullName>
    </submittedName>
</protein>
<dbReference type="KEGG" id="ptaw:DW352_21450"/>
<organism evidence="2 3">
    <name type="scientific">Pseudolabrys taiwanensis</name>
    <dbReference type="NCBI Taxonomy" id="331696"/>
    <lineage>
        <taxon>Bacteria</taxon>
        <taxon>Pseudomonadati</taxon>
        <taxon>Pseudomonadota</taxon>
        <taxon>Alphaproteobacteria</taxon>
        <taxon>Hyphomicrobiales</taxon>
        <taxon>Xanthobacteraceae</taxon>
        <taxon>Pseudolabrys</taxon>
    </lineage>
</organism>
<dbReference type="SUPFAM" id="SSF69754">
    <property type="entry name" value="Ribosome binding protein Y (YfiA homologue)"/>
    <property type="match status" value="1"/>
</dbReference>
<dbReference type="Pfam" id="PF02482">
    <property type="entry name" value="Ribosomal_S30AE"/>
    <property type="match status" value="1"/>
</dbReference>